<proteinExistence type="predicted"/>
<dbReference type="EMBL" id="KN819336">
    <property type="protein sequence ID" value="KIJ15474.1"/>
    <property type="molecule type" value="Genomic_DNA"/>
</dbReference>
<reference evidence="2" key="2">
    <citation type="submission" date="2015-01" db="EMBL/GenBank/DDBJ databases">
        <title>Evolutionary Origins and Diversification of the Mycorrhizal Mutualists.</title>
        <authorList>
            <consortium name="DOE Joint Genome Institute"/>
            <consortium name="Mycorrhizal Genomics Consortium"/>
            <person name="Kohler A."/>
            <person name="Kuo A."/>
            <person name="Nagy L.G."/>
            <person name="Floudas D."/>
            <person name="Copeland A."/>
            <person name="Barry K.W."/>
            <person name="Cichocki N."/>
            <person name="Veneault-Fourrey C."/>
            <person name="LaButti K."/>
            <person name="Lindquist E.A."/>
            <person name="Lipzen A."/>
            <person name="Lundell T."/>
            <person name="Morin E."/>
            <person name="Murat C."/>
            <person name="Riley R."/>
            <person name="Ohm R."/>
            <person name="Sun H."/>
            <person name="Tunlid A."/>
            <person name="Henrissat B."/>
            <person name="Grigoriev I.V."/>
            <person name="Hibbett D.S."/>
            <person name="Martin F."/>
        </authorList>
    </citation>
    <scope>NUCLEOTIDE SEQUENCE [LARGE SCALE GENOMIC DNA]</scope>
    <source>
        <strain evidence="2">ATCC 200175</strain>
    </source>
</reference>
<dbReference type="HOGENOM" id="CLU_3147254_0_0_1"/>
<name>A0A0C9SZB0_PAXIN</name>
<feature type="non-terminal residue" evidence="1">
    <location>
        <position position="1"/>
    </location>
</feature>
<evidence type="ECO:0000313" key="1">
    <source>
        <dbReference type="EMBL" id="KIJ15474.1"/>
    </source>
</evidence>
<sequence length="49" mass="5482">IVLGFPFSFFLPSNGVFTLAVLDSLSCSLTPNESHARIRSTWGRHDQFL</sequence>
<reference evidence="1 2" key="1">
    <citation type="submission" date="2014-06" db="EMBL/GenBank/DDBJ databases">
        <authorList>
            <consortium name="DOE Joint Genome Institute"/>
            <person name="Kuo A."/>
            <person name="Kohler A."/>
            <person name="Nagy L.G."/>
            <person name="Floudas D."/>
            <person name="Copeland A."/>
            <person name="Barry K.W."/>
            <person name="Cichocki N."/>
            <person name="Veneault-Fourrey C."/>
            <person name="LaButti K."/>
            <person name="Lindquist E.A."/>
            <person name="Lipzen A."/>
            <person name="Lundell T."/>
            <person name="Morin E."/>
            <person name="Murat C."/>
            <person name="Sun H."/>
            <person name="Tunlid A."/>
            <person name="Henrissat B."/>
            <person name="Grigoriev I.V."/>
            <person name="Hibbett D.S."/>
            <person name="Martin F."/>
            <person name="Nordberg H.P."/>
            <person name="Cantor M.N."/>
            <person name="Hua S.X."/>
        </authorList>
    </citation>
    <scope>NUCLEOTIDE SEQUENCE [LARGE SCALE GENOMIC DNA]</scope>
    <source>
        <strain evidence="1 2">ATCC 200175</strain>
    </source>
</reference>
<gene>
    <name evidence="1" type="ORF">PAXINDRAFT_168967</name>
</gene>
<organism evidence="1 2">
    <name type="scientific">Paxillus involutus ATCC 200175</name>
    <dbReference type="NCBI Taxonomy" id="664439"/>
    <lineage>
        <taxon>Eukaryota</taxon>
        <taxon>Fungi</taxon>
        <taxon>Dikarya</taxon>
        <taxon>Basidiomycota</taxon>
        <taxon>Agaricomycotina</taxon>
        <taxon>Agaricomycetes</taxon>
        <taxon>Agaricomycetidae</taxon>
        <taxon>Boletales</taxon>
        <taxon>Paxilineae</taxon>
        <taxon>Paxillaceae</taxon>
        <taxon>Paxillus</taxon>
    </lineage>
</organism>
<protein>
    <submittedName>
        <fullName evidence="1">Uncharacterized protein</fullName>
    </submittedName>
</protein>
<dbReference type="AlphaFoldDB" id="A0A0C9SZB0"/>
<keyword evidence="2" id="KW-1185">Reference proteome</keyword>
<evidence type="ECO:0000313" key="2">
    <source>
        <dbReference type="Proteomes" id="UP000053647"/>
    </source>
</evidence>
<accession>A0A0C9SZB0</accession>
<dbReference type="Proteomes" id="UP000053647">
    <property type="component" value="Unassembled WGS sequence"/>
</dbReference>